<sequence>MIPEGQAPSITVRRMVEEGDQVWVWSTVSGMGPTKESVDIVTLKNGKIVENYDVQQEGTYKME</sequence>
<organism evidence="1 2">
    <name type="scientific">Leucosporidium creatinivorum</name>
    <dbReference type="NCBI Taxonomy" id="106004"/>
    <lineage>
        <taxon>Eukaryota</taxon>
        <taxon>Fungi</taxon>
        <taxon>Dikarya</taxon>
        <taxon>Basidiomycota</taxon>
        <taxon>Pucciniomycotina</taxon>
        <taxon>Microbotryomycetes</taxon>
        <taxon>Leucosporidiales</taxon>
        <taxon>Leucosporidium</taxon>
    </lineage>
</organism>
<dbReference type="AlphaFoldDB" id="A0A1Y2G496"/>
<dbReference type="SUPFAM" id="SSF54427">
    <property type="entry name" value="NTF2-like"/>
    <property type="match status" value="1"/>
</dbReference>
<dbReference type="EMBL" id="MCGR01000003">
    <property type="protein sequence ID" value="ORY90862.1"/>
    <property type="molecule type" value="Genomic_DNA"/>
</dbReference>
<accession>A0A1Y2G496</accession>
<protein>
    <recommendedName>
        <fullName evidence="3">SnoaL-like domain-containing protein</fullName>
    </recommendedName>
</protein>
<proteinExistence type="predicted"/>
<dbReference type="InParanoid" id="A0A1Y2G496"/>
<name>A0A1Y2G496_9BASI</name>
<dbReference type="InterPro" id="IPR032710">
    <property type="entry name" value="NTF2-like_dom_sf"/>
</dbReference>
<evidence type="ECO:0008006" key="3">
    <source>
        <dbReference type="Google" id="ProtNLM"/>
    </source>
</evidence>
<reference evidence="1 2" key="1">
    <citation type="submission" date="2016-07" db="EMBL/GenBank/DDBJ databases">
        <title>Pervasive Adenine N6-methylation of Active Genes in Fungi.</title>
        <authorList>
            <consortium name="DOE Joint Genome Institute"/>
            <person name="Mondo S.J."/>
            <person name="Dannebaum R.O."/>
            <person name="Kuo R.C."/>
            <person name="Labutti K."/>
            <person name="Haridas S."/>
            <person name="Kuo A."/>
            <person name="Salamov A."/>
            <person name="Ahrendt S.R."/>
            <person name="Lipzen A."/>
            <person name="Sullivan W."/>
            <person name="Andreopoulos W.B."/>
            <person name="Clum A."/>
            <person name="Lindquist E."/>
            <person name="Daum C."/>
            <person name="Ramamoorthy G.K."/>
            <person name="Gryganskyi A."/>
            <person name="Culley D."/>
            <person name="Magnuson J.K."/>
            <person name="James T.Y."/>
            <person name="O'Malley M.A."/>
            <person name="Stajich J.E."/>
            <person name="Spatafora J.W."/>
            <person name="Visel A."/>
            <person name="Grigoriev I.V."/>
        </authorList>
    </citation>
    <scope>NUCLEOTIDE SEQUENCE [LARGE SCALE GENOMIC DNA]</scope>
    <source>
        <strain evidence="1 2">62-1032</strain>
    </source>
</reference>
<dbReference type="Gene3D" id="3.10.450.50">
    <property type="match status" value="1"/>
</dbReference>
<comment type="caution">
    <text evidence="1">The sequence shown here is derived from an EMBL/GenBank/DDBJ whole genome shotgun (WGS) entry which is preliminary data.</text>
</comment>
<evidence type="ECO:0000313" key="2">
    <source>
        <dbReference type="Proteomes" id="UP000193467"/>
    </source>
</evidence>
<dbReference type="OrthoDB" id="2820488at2759"/>
<gene>
    <name evidence="1" type="ORF">BCR35DRAFT_299469</name>
</gene>
<keyword evidence="2" id="KW-1185">Reference proteome</keyword>
<dbReference type="Proteomes" id="UP000193467">
    <property type="component" value="Unassembled WGS sequence"/>
</dbReference>
<evidence type="ECO:0000313" key="1">
    <source>
        <dbReference type="EMBL" id="ORY90862.1"/>
    </source>
</evidence>